<dbReference type="RefSeq" id="WP_116225504.1">
    <property type="nucleotide sequence ID" value="NZ_AP018437.1"/>
</dbReference>
<feature type="transmembrane region" description="Helical" evidence="6">
    <location>
        <begin position="301"/>
        <end position="317"/>
    </location>
</feature>
<evidence type="ECO:0000256" key="1">
    <source>
        <dbReference type="ARBA" id="ARBA00004167"/>
    </source>
</evidence>
<dbReference type="Proteomes" id="UP000256388">
    <property type="component" value="Unassembled WGS sequence"/>
</dbReference>
<evidence type="ECO:0000259" key="7">
    <source>
        <dbReference type="Pfam" id="PF13490"/>
    </source>
</evidence>
<dbReference type="Pfam" id="PF13490">
    <property type="entry name" value="zf-HC2"/>
    <property type="match status" value="1"/>
</dbReference>
<feature type="transmembrane region" description="Helical" evidence="6">
    <location>
        <begin position="85"/>
        <end position="106"/>
    </location>
</feature>
<accession>A0A347ZVJ8</accession>
<dbReference type="InterPro" id="IPR051474">
    <property type="entry name" value="Anti-sigma-K/W_factor"/>
</dbReference>
<dbReference type="InterPro" id="IPR041916">
    <property type="entry name" value="Anti_sigma_zinc_sf"/>
</dbReference>
<keyword evidence="9" id="KW-1185">Reference proteome</keyword>
<evidence type="ECO:0000256" key="4">
    <source>
        <dbReference type="ARBA" id="ARBA00023136"/>
    </source>
</evidence>
<dbReference type="EMBL" id="QUMS01000003">
    <property type="protein sequence ID" value="REG07026.1"/>
    <property type="molecule type" value="Genomic_DNA"/>
</dbReference>
<evidence type="ECO:0000256" key="3">
    <source>
        <dbReference type="ARBA" id="ARBA00022989"/>
    </source>
</evidence>
<keyword evidence="2 6" id="KW-0812">Transmembrane</keyword>
<gene>
    <name evidence="8" type="ORF">DFR64_2228</name>
</gene>
<evidence type="ECO:0000256" key="2">
    <source>
        <dbReference type="ARBA" id="ARBA00022692"/>
    </source>
</evidence>
<dbReference type="AlphaFoldDB" id="A0A347ZVJ8"/>
<dbReference type="GO" id="GO:0016989">
    <property type="term" value="F:sigma factor antagonist activity"/>
    <property type="evidence" value="ECO:0007669"/>
    <property type="project" value="TreeGrafter"/>
</dbReference>
<evidence type="ECO:0000256" key="5">
    <source>
        <dbReference type="SAM" id="MobiDB-lite"/>
    </source>
</evidence>
<name>A0A347ZVJ8_9CHLR</name>
<keyword evidence="3 6" id="KW-1133">Transmembrane helix</keyword>
<dbReference type="Gene3D" id="1.10.10.1320">
    <property type="entry name" value="Anti-sigma factor, zinc-finger domain"/>
    <property type="match status" value="1"/>
</dbReference>
<protein>
    <submittedName>
        <fullName evidence="8">Putative zinc finger protein</fullName>
    </submittedName>
</protein>
<keyword evidence="4 6" id="KW-0472">Membrane</keyword>
<comment type="subcellular location">
    <subcellularLocation>
        <location evidence="1">Membrane</location>
        <topology evidence="1">Single-pass membrane protein</topology>
    </subcellularLocation>
</comment>
<dbReference type="PANTHER" id="PTHR37461:SF1">
    <property type="entry name" value="ANTI-SIGMA-K FACTOR RSKA"/>
    <property type="match status" value="1"/>
</dbReference>
<evidence type="ECO:0000313" key="9">
    <source>
        <dbReference type="Proteomes" id="UP000256388"/>
    </source>
</evidence>
<dbReference type="GO" id="GO:0016020">
    <property type="term" value="C:membrane"/>
    <property type="evidence" value="ECO:0007669"/>
    <property type="project" value="UniProtKB-SubCell"/>
</dbReference>
<feature type="domain" description="Putative zinc-finger" evidence="7">
    <location>
        <begin position="14"/>
        <end position="33"/>
    </location>
</feature>
<dbReference type="OrthoDB" id="167009at2"/>
<dbReference type="GO" id="GO:0006417">
    <property type="term" value="P:regulation of translation"/>
    <property type="evidence" value="ECO:0007669"/>
    <property type="project" value="TreeGrafter"/>
</dbReference>
<sequence length="322" mass="34104">MSRKPQLNRHEWLLLSAYLDGELSNREKRQVEEWLQNDPASRTALEGLRRTRQVLRHAPQKPVPHNFTLTPDMLRKPLLPSFSRMFSYSAALAGLLLVAVLGMDLFGSMTSPQMARNASEPVMQTFKTTEDTAAVEKAAPQIIYWGNSGPLMGAYGKGGGGDGSGMAYGVGGGGGGGAPIGGGVESEPSIPMEQVPLEETLPLEEAAPAPAEALPEAGQMQPEQTAPAEQSLLGATPMPEVPEAEALTGSAPDSGAVEPGSSPILGIRPADQQGRVEPQTRVQMQTIPEVQSQLPLRKAEIILALLAILLGLAAFFSRKLSG</sequence>
<organism evidence="8 9">
    <name type="scientific">Pelolinea submarina</name>
    <dbReference type="NCBI Taxonomy" id="913107"/>
    <lineage>
        <taxon>Bacteria</taxon>
        <taxon>Bacillati</taxon>
        <taxon>Chloroflexota</taxon>
        <taxon>Anaerolineae</taxon>
        <taxon>Anaerolineales</taxon>
        <taxon>Anaerolineaceae</taxon>
        <taxon>Pelolinea</taxon>
    </lineage>
</organism>
<feature type="region of interest" description="Disordered" evidence="5">
    <location>
        <begin position="245"/>
        <end position="279"/>
    </location>
</feature>
<dbReference type="InterPro" id="IPR027383">
    <property type="entry name" value="Znf_put"/>
</dbReference>
<dbReference type="PANTHER" id="PTHR37461">
    <property type="entry name" value="ANTI-SIGMA-K FACTOR RSKA"/>
    <property type="match status" value="1"/>
</dbReference>
<reference evidence="8 9" key="1">
    <citation type="submission" date="2018-08" db="EMBL/GenBank/DDBJ databases">
        <title>Genomic Encyclopedia of Type Strains, Phase IV (KMG-IV): sequencing the most valuable type-strain genomes for metagenomic binning, comparative biology and taxonomic classification.</title>
        <authorList>
            <person name="Goeker M."/>
        </authorList>
    </citation>
    <scope>NUCLEOTIDE SEQUENCE [LARGE SCALE GENOMIC DNA]</scope>
    <source>
        <strain evidence="8 9">DSM 23923</strain>
    </source>
</reference>
<evidence type="ECO:0000256" key="6">
    <source>
        <dbReference type="SAM" id="Phobius"/>
    </source>
</evidence>
<comment type="caution">
    <text evidence="8">The sequence shown here is derived from an EMBL/GenBank/DDBJ whole genome shotgun (WGS) entry which is preliminary data.</text>
</comment>
<proteinExistence type="predicted"/>
<evidence type="ECO:0000313" key="8">
    <source>
        <dbReference type="EMBL" id="REG07026.1"/>
    </source>
</evidence>